<evidence type="ECO:0000256" key="1">
    <source>
        <dbReference type="ARBA" id="ARBA00001917"/>
    </source>
</evidence>
<comment type="cofactor">
    <cofactor evidence="1">
        <name>FMN</name>
        <dbReference type="ChEBI" id="CHEBI:58210"/>
    </cofactor>
</comment>
<evidence type="ECO:0000256" key="2">
    <source>
        <dbReference type="ARBA" id="ARBA00001966"/>
    </source>
</evidence>
<comment type="caution">
    <text evidence="13">The sequence shown here is derived from an EMBL/GenBank/DDBJ whole genome shotgun (WGS) entry which is preliminary data.</text>
</comment>
<dbReference type="Pfam" id="PF10589">
    <property type="entry name" value="NADH_4Fe-4S"/>
    <property type="match status" value="1"/>
</dbReference>
<reference evidence="13" key="1">
    <citation type="submission" date="2021-01" db="EMBL/GenBank/DDBJ databases">
        <title>KCTC 19127 draft genome.</title>
        <authorList>
            <person name="An D."/>
        </authorList>
    </citation>
    <scope>NUCLEOTIDE SEQUENCE</scope>
    <source>
        <strain evidence="13">KCTC 19127</strain>
    </source>
</reference>
<comment type="similarity">
    <text evidence="3">Belongs to the complex I 51 kDa subunit family.</text>
</comment>
<dbReference type="EMBL" id="JAERWL010000006">
    <property type="protein sequence ID" value="MBM9476043.1"/>
    <property type="molecule type" value="Genomic_DNA"/>
</dbReference>
<dbReference type="InterPro" id="IPR019575">
    <property type="entry name" value="Nuop51_4Fe4S-bd"/>
</dbReference>
<keyword evidence="4" id="KW-0004">4Fe-4S</keyword>
<feature type="domain" description="NADH-ubiquinone oxidoreductase 51kDa subunit iron-sulphur binding" evidence="12">
    <location>
        <begin position="321"/>
        <end position="397"/>
    </location>
</feature>
<evidence type="ECO:0000256" key="9">
    <source>
        <dbReference type="ARBA" id="ARBA00023014"/>
    </source>
</evidence>
<dbReference type="Gene3D" id="3.40.50.11540">
    <property type="entry name" value="NADH-ubiquinone oxidoreductase 51kDa subunit"/>
    <property type="match status" value="1"/>
</dbReference>
<protein>
    <submittedName>
        <fullName evidence="13">SLBB domain-containing protein</fullName>
    </submittedName>
</protein>
<dbReference type="SUPFAM" id="SSF140490">
    <property type="entry name" value="Nqo1C-terminal domain-like"/>
    <property type="match status" value="1"/>
</dbReference>
<proteinExistence type="inferred from homology"/>
<dbReference type="Gene3D" id="1.20.1440.230">
    <property type="entry name" value="NADH-ubiquinone oxidoreductase 51kDa subunit, iron-sulphur binding domain"/>
    <property type="match status" value="1"/>
</dbReference>
<keyword evidence="5" id="KW-0285">Flavoprotein</keyword>
<comment type="cofactor">
    <cofactor evidence="2">
        <name>[4Fe-4S] cluster</name>
        <dbReference type="ChEBI" id="CHEBI:49883"/>
    </cofactor>
</comment>
<keyword evidence="6" id="KW-0288">FMN</keyword>
<evidence type="ECO:0000256" key="8">
    <source>
        <dbReference type="ARBA" id="ARBA00023004"/>
    </source>
</evidence>
<dbReference type="RefSeq" id="WP_205256154.1">
    <property type="nucleotide sequence ID" value="NZ_BAAAPV010000003.1"/>
</dbReference>
<evidence type="ECO:0000256" key="6">
    <source>
        <dbReference type="ARBA" id="ARBA00022643"/>
    </source>
</evidence>
<dbReference type="Pfam" id="PF01512">
    <property type="entry name" value="Complex1_51K"/>
    <property type="match status" value="1"/>
</dbReference>
<evidence type="ECO:0000259" key="12">
    <source>
        <dbReference type="Pfam" id="PF10589"/>
    </source>
</evidence>
<dbReference type="GO" id="GO:0046872">
    <property type="term" value="F:metal ion binding"/>
    <property type="evidence" value="ECO:0007669"/>
    <property type="project" value="UniProtKB-KW"/>
</dbReference>
<name>A0A938YJV9_9ACTN</name>
<evidence type="ECO:0000256" key="5">
    <source>
        <dbReference type="ARBA" id="ARBA00022630"/>
    </source>
</evidence>
<sequence length="425" mass="42675">MSAGLLTGPPVRPVVPARLLDGPACRHLSDHLVRWGPLPRPGAALIDEVVAAGLTGRGGAGFPTGRKLAAVTAQVRATGGPAVVVVNAVEGDPTSAKDAVLAGHAPQLILDGAELAAHAVGTDTVLVAVRDQGGPQRCLSAAVADRPPSGVRWQIVPVPERYVASEASALVHGITTGDFRPTGRAVRPWQQGVWGRPTLLDNAETLAQVAVLARIGAVGFRALGRPGSTGTELITVTGAVARPGVVELPAGSPLGAVLAAVGAPAVGWALVGGLAGGWLDLARHADRPFTSAALHPVGAGRGTATITVLPPGGCVLTETARLVGHLAGEGAGQCGPCMFGLPALAADLAALTDGDAAAAVRLDRRLPVVTGRGACRHPDGVVALAASALHALRTELAGHLHDHLAHGRCAAVGPVVRLGAGDRRW</sequence>
<evidence type="ECO:0000313" key="14">
    <source>
        <dbReference type="Proteomes" id="UP000663801"/>
    </source>
</evidence>
<feature type="domain" description="NADH-ubiquinone oxidoreductase 51kDa subunit FMN-binding" evidence="10">
    <location>
        <begin position="51"/>
        <end position="210"/>
    </location>
</feature>
<evidence type="ECO:0000313" key="13">
    <source>
        <dbReference type="EMBL" id="MBM9476043.1"/>
    </source>
</evidence>
<accession>A0A938YJV9</accession>
<dbReference type="InterPro" id="IPR037225">
    <property type="entry name" value="Nuo51_FMN-bd_sf"/>
</dbReference>
<dbReference type="AlphaFoldDB" id="A0A938YJV9"/>
<dbReference type="Pfam" id="PF10531">
    <property type="entry name" value="SLBB"/>
    <property type="match status" value="1"/>
</dbReference>
<feature type="domain" description="Soluble ligand binding" evidence="11">
    <location>
        <begin position="234"/>
        <end position="264"/>
    </location>
</feature>
<dbReference type="SUPFAM" id="SSF142984">
    <property type="entry name" value="Nqo1 middle domain-like"/>
    <property type="match status" value="1"/>
</dbReference>
<evidence type="ECO:0000259" key="10">
    <source>
        <dbReference type="Pfam" id="PF01512"/>
    </source>
</evidence>
<evidence type="ECO:0000259" key="11">
    <source>
        <dbReference type="Pfam" id="PF10531"/>
    </source>
</evidence>
<keyword evidence="7" id="KW-0479">Metal-binding</keyword>
<dbReference type="InterPro" id="IPR050837">
    <property type="entry name" value="ComplexI_51kDa_subunit"/>
</dbReference>
<dbReference type="GO" id="GO:0045333">
    <property type="term" value="P:cellular respiration"/>
    <property type="evidence" value="ECO:0007669"/>
    <property type="project" value="TreeGrafter"/>
</dbReference>
<organism evidence="13 14">
    <name type="scientific">Nakamurella flavida</name>
    <dbReference type="NCBI Taxonomy" id="363630"/>
    <lineage>
        <taxon>Bacteria</taxon>
        <taxon>Bacillati</taxon>
        <taxon>Actinomycetota</taxon>
        <taxon>Actinomycetes</taxon>
        <taxon>Nakamurellales</taxon>
        <taxon>Nakamurellaceae</taxon>
        <taxon>Nakamurella</taxon>
    </lineage>
</organism>
<keyword evidence="8" id="KW-0408">Iron</keyword>
<dbReference type="Gene3D" id="3.10.20.600">
    <property type="match status" value="1"/>
</dbReference>
<dbReference type="PANTHER" id="PTHR11780">
    <property type="entry name" value="NADH-UBIQUINONE OXIDOREDUCTASE FLAVOPROTEIN 1 NDUFV1"/>
    <property type="match status" value="1"/>
</dbReference>
<dbReference type="GO" id="GO:0051539">
    <property type="term" value="F:4 iron, 4 sulfur cluster binding"/>
    <property type="evidence" value="ECO:0007669"/>
    <property type="project" value="UniProtKB-KW"/>
</dbReference>
<dbReference type="Proteomes" id="UP000663801">
    <property type="component" value="Unassembled WGS sequence"/>
</dbReference>
<dbReference type="InterPro" id="IPR019554">
    <property type="entry name" value="Soluble_ligand-bd"/>
</dbReference>
<dbReference type="PANTHER" id="PTHR11780:SF10">
    <property type="entry name" value="NADH DEHYDROGENASE [UBIQUINONE] FLAVOPROTEIN 1, MITOCHONDRIAL"/>
    <property type="match status" value="1"/>
</dbReference>
<evidence type="ECO:0000256" key="3">
    <source>
        <dbReference type="ARBA" id="ARBA00007523"/>
    </source>
</evidence>
<keyword evidence="14" id="KW-1185">Reference proteome</keyword>
<keyword evidence="9" id="KW-0411">Iron-sulfur</keyword>
<dbReference type="GO" id="GO:0003954">
    <property type="term" value="F:NADH dehydrogenase activity"/>
    <property type="evidence" value="ECO:0007669"/>
    <property type="project" value="TreeGrafter"/>
</dbReference>
<dbReference type="SUPFAM" id="SSF142019">
    <property type="entry name" value="Nqo1 FMN-binding domain-like"/>
    <property type="match status" value="1"/>
</dbReference>
<dbReference type="InterPro" id="IPR011538">
    <property type="entry name" value="Nuo51_FMN-bd"/>
</dbReference>
<evidence type="ECO:0000256" key="4">
    <source>
        <dbReference type="ARBA" id="ARBA00022485"/>
    </source>
</evidence>
<dbReference type="InterPro" id="IPR037207">
    <property type="entry name" value="Nuop51_4Fe4S-bd_sf"/>
</dbReference>
<gene>
    <name evidence="13" type="ORF">JL107_06270</name>
</gene>
<evidence type="ECO:0000256" key="7">
    <source>
        <dbReference type="ARBA" id="ARBA00022723"/>
    </source>
</evidence>